<feature type="non-terminal residue" evidence="2">
    <location>
        <position position="1"/>
    </location>
</feature>
<gene>
    <name evidence="2" type="ORF">LCGC14_1945550</name>
</gene>
<reference evidence="2" key="1">
    <citation type="journal article" date="2015" name="Nature">
        <title>Complex archaea that bridge the gap between prokaryotes and eukaryotes.</title>
        <authorList>
            <person name="Spang A."/>
            <person name="Saw J.H."/>
            <person name="Jorgensen S.L."/>
            <person name="Zaremba-Niedzwiedzka K."/>
            <person name="Martijn J."/>
            <person name="Lind A.E."/>
            <person name="van Eijk R."/>
            <person name="Schleper C."/>
            <person name="Guy L."/>
            <person name="Ettema T.J."/>
        </authorList>
    </citation>
    <scope>NUCLEOTIDE SEQUENCE</scope>
</reference>
<proteinExistence type="predicted"/>
<sequence>PGTGEVVTEEHAKNVNERNEALRNEFKKSYNKSEKKYQEWLDKNPQLQPPKYRAEWNEPAWDAISKNPKLLLEPGYLPYKMASAASFSLGILGVNMYAGGIVATLAALPLVSQDLFEDLVDNGATDEQAANLTKYIAPVIAGVEVISDFPLIEALGGKIFVQALKTNIRQFVAERSVSYLLKKGFTTMTKIQI</sequence>
<feature type="region of interest" description="Disordered" evidence="1">
    <location>
        <begin position="1"/>
        <end position="23"/>
    </location>
</feature>
<name>A0A0F9IG46_9ZZZZ</name>
<comment type="caution">
    <text evidence="2">The sequence shown here is derived from an EMBL/GenBank/DDBJ whole genome shotgun (WGS) entry which is preliminary data.</text>
</comment>
<protein>
    <submittedName>
        <fullName evidence="2">Uncharacterized protein</fullName>
    </submittedName>
</protein>
<evidence type="ECO:0000313" key="2">
    <source>
        <dbReference type="EMBL" id="KKL86352.1"/>
    </source>
</evidence>
<dbReference type="EMBL" id="LAZR01021141">
    <property type="protein sequence ID" value="KKL86352.1"/>
    <property type="molecule type" value="Genomic_DNA"/>
</dbReference>
<evidence type="ECO:0000256" key="1">
    <source>
        <dbReference type="SAM" id="MobiDB-lite"/>
    </source>
</evidence>
<accession>A0A0F9IG46</accession>
<dbReference type="AlphaFoldDB" id="A0A0F9IG46"/>
<organism evidence="2">
    <name type="scientific">marine sediment metagenome</name>
    <dbReference type="NCBI Taxonomy" id="412755"/>
    <lineage>
        <taxon>unclassified sequences</taxon>
        <taxon>metagenomes</taxon>
        <taxon>ecological metagenomes</taxon>
    </lineage>
</organism>
<feature type="compositionally biased region" description="Basic and acidic residues" evidence="1">
    <location>
        <begin position="8"/>
        <end position="23"/>
    </location>
</feature>